<evidence type="ECO:0000313" key="2">
    <source>
        <dbReference type="EMBL" id="MFC5855025.1"/>
    </source>
</evidence>
<evidence type="ECO:0000256" key="1">
    <source>
        <dbReference type="SAM" id="MobiDB-lite"/>
    </source>
</evidence>
<proteinExistence type="predicted"/>
<reference evidence="3" key="1">
    <citation type="journal article" date="2019" name="Int. J. Syst. Evol. Microbiol.">
        <title>The Global Catalogue of Microorganisms (GCM) 10K type strain sequencing project: providing services to taxonomists for standard genome sequencing and annotation.</title>
        <authorList>
            <consortium name="The Broad Institute Genomics Platform"/>
            <consortium name="The Broad Institute Genome Sequencing Center for Infectious Disease"/>
            <person name="Wu L."/>
            <person name="Ma J."/>
        </authorList>
    </citation>
    <scope>NUCLEOTIDE SEQUENCE [LARGE SCALE GENOMIC DNA]</scope>
    <source>
        <strain evidence="3">JCM 10411</strain>
    </source>
</reference>
<protein>
    <recommendedName>
        <fullName evidence="4">Transposase</fullName>
    </recommendedName>
</protein>
<gene>
    <name evidence="2" type="ORF">ACFPZI_25525</name>
</gene>
<dbReference type="EMBL" id="JBHSOA010000061">
    <property type="protein sequence ID" value="MFC5855025.1"/>
    <property type="molecule type" value="Genomic_DNA"/>
</dbReference>
<feature type="region of interest" description="Disordered" evidence="1">
    <location>
        <begin position="1"/>
        <end position="35"/>
    </location>
</feature>
<keyword evidence="3" id="KW-1185">Reference proteome</keyword>
<evidence type="ECO:0008006" key="4">
    <source>
        <dbReference type="Google" id="ProtNLM"/>
    </source>
</evidence>
<organism evidence="2 3">
    <name type="scientific">Streptomyces chlorus</name>
    <dbReference type="NCBI Taxonomy" id="887452"/>
    <lineage>
        <taxon>Bacteria</taxon>
        <taxon>Bacillati</taxon>
        <taxon>Actinomycetota</taxon>
        <taxon>Actinomycetes</taxon>
        <taxon>Kitasatosporales</taxon>
        <taxon>Streptomycetaceae</taxon>
        <taxon>Streptomyces</taxon>
    </lineage>
</organism>
<comment type="caution">
    <text evidence="2">The sequence shown here is derived from an EMBL/GenBank/DDBJ whole genome shotgun (WGS) entry which is preliminary data.</text>
</comment>
<name>A0ABW1E3Q4_9ACTN</name>
<dbReference type="RefSeq" id="WP_381368109.1">
    <property type="nucleotide sequence ID" value="NZ_JBHSOA010000061.1"/>
</dbReference>
<sequence length="86" mass="10079">MISTGYRCPLYDGDADDTSDPPVQHDQLQDHPRPVSQRDNAFRLYHQPARLAHHARRHHLRLDPSWRWTSAFVLAWKRLTDLPAVT</sequence>
<evidence type="ECO:0000313" key="3">
    <source>
        <dbReference type="Proteomes" id="UP001596180"/>
    </source>
</evidence>
<accession>A0ABW1E3Q4</accession>
<dbReference type="Proteomes" id="UP001596180">
    <property type="component" value="Unassembled WGS sequence"/>
</dbReference>